<dbReference type="Gene3D" id="3.30.450.30">
    <property type="entry name" value="Dynein light chain 2a, cytoplasmic"/>
    <property type="match status" value="1"/>
</dbReference>
<proteinExistence type="predicted"/>
<evidence type="ECO:0000313" key="2">
    <source>
        <dbReference type="Proteomes" id="UP001597110"/>
    </source>
</evidence>
<organism evidence="1 2">
    <name type="scientific">Lysobacter brunescens</name>
    <dbReference type="NCBI Taxonomy" id="262323"/>
    <lineage>
        <taxon>Bacteria</taxon>
        <taxon>Pseudomonadati</taxon>
        <taxon>Pseudomonadota</taxon>
        <taxon>Gammaproteobacteria</taxon>
        <taxon>Lysobacterales</taxon>
        <taxon>Lysobacteraceae</taxon>
        <taxon>Lysobacter</taxon>
    </lineage>
</organism>
<evidence type="ECO:0000313" key="1">
    <source>
        <dbReference type="EMBL" id="MFD0727423.1"/>
    </source>
</evidence>
<keyword evidence="2" id="KW-1185">Reference proteome</keyword>
<dbReference type="EMBL" id="JBHTIF010000005">
    <property type="protein sequence ID" value="MFD0727423.1"/>
    <property type="molecule type" value="Genomic_DNA"/>
</dbReference>
<dbReference type="SUPFAM" id="SSF103196">
    <property type="entry name" value="Roadblock/LC7 domain"/>
    <property type="match status" value="1"/>
</dbReference>
<reference evidence="2" key="1">
    <citation type="journal article" date="2019" name="Int. J. Syst. Evol. Microbiol.">
        <title>The Global Catalogue of Microorganisms (GCM) 10K type strain sequencing project: providing services to taxonomists for standard genome sequencing and annotation.</title>
        <authorList>
            <consortium name="The Broad Institute Genomics Platform"/>
            <consortium name="The Broad Institute Genome Sequencing Center for Infectious Disease"/>
            <person name="Wu L."/>
            <person name="Ma J."/>
        </authorList>
    </citation>
    <scope>NUCLEOTIDE SEQUENCE [LARGE SCALE GENOMIC DNA]</scope>
    <source>
        <strain evidence="2">CCUG 55585</strain>
    </source>
</reference>
<dbReference type="Proteomes" id="UP001597110">
    <property type="component" value="Unassembled WGS sequence"/>
</dbReference>
<comment type="caution">
    <text evidence="1">The sequence shown here is derived from an EMBL/GenBank/DDBJ whole genome shotgun (WGS) entry which is preliminary data.</text>
</comment>
<sequence>MAEIVPPAEPAQAATQEISPEMVARMECQAILATLLQRSQATLFASMSTVDGRSYAHAGSNLSSANAQRTAAITSSLMGLIESFSRETLASGALYNSIATDKGSIVIVRVPSRARLHTLCVCTDNTANLAMTIRAALDTAQKLAERIDAHR</sequence>
<gene>
    <name evidence="1" type="ORF">ACFQ0E_17655</name>
</gene>
<protein>
    <submittedName>
        <fullName evidence="1">Roadblock/LC7 domain-containing protein</fullName>
    </submittedName>
</protein>
<name>A0ABW2YHP4_9GAMM</name>
<accession>A0ABW2YHP4</accession>
<dbReference type="RefSeq" id="WP_386826082.1">
    <property type="nucleotide sequence ID" value="NZ_JBHTIF010000005.1"/>
</dbReference>